<dbReference type="Pfam" id="PF07166">
    <property type="entry name" value="DUF1398"/>
    <property type="match status" value="1"/>
</dbReference>
<name>A0A1G9RRF3_9BACT</name>
<dbReference type="SUPFAM" id="SSF160419">
    <property type="entry name" value="YdfO-like"/>
    <property type="match status" value="1"/>
</dbReference>
<organism evidence="1 2">
    <name type="scientific">Siphonobacter aquaeclarae</name>
    <dbReference type="NCBI Taxonomy" id="563176"/>
    <lineage>
        <taxon>Bacteria</taxon>
        <taxon>Pseudomonadati</taxon>
        <taxon>Bacteroidota</taxon>
        <taxon>Cytophagia</taxon>
        <taxon>Cytophagales</taxon>
        <taxon>Cytophagaceae</taxon>
        <taxon>Siphonobacter</taxon>
    </lineage>
</organism>
<dbReference type="InterPro" id="IPR009833">
    <property type="entry name" value="DUF1398"/>
</dbReference>
<reference evidence="1 2" key="1">
    <citation type="submission" date="2016-10" db="EMBL/GenBank/DDBJ databases">
        <authorList>
            <person name="de Groot N.N."/>
        </authorList>
    </citation>
    <scope>NUCLEOTIDE SEQUENCE [LARGE SCALE GENOMIC DNA]</scope>
    <source>
        <strain evidence="1 2">DSM 21668</strain>
    </source>
</reference>
<dbReference type="STRING" id="563176.SAMN04488090_3003"/>
<dbReference type="EMBL" id="FNGS01000005">
    <property type="protein sequence ID" value="SDM25753.1"/>
    <property type="molecule type" value="Genomic_DNA"/>
</dbReference>
<evidence type="ECO:0000313" key="2">
    <source>
        <dbReference type="Proteomes" id="UP000198901"/>
    </source>
</evidence>
<protein>
    <submittedName>
        <fullName evidence="1">Uncharacterized conserved protein YbcV, DUF1398 family</fullName>
    </submittedName>
</protein>
<dbReference type="Gene3D" id="3.30.1810.10">
    <property type="entry name" value="YdfO-like"/>
    <property type="match status" value="1"/>
</dbReference>
<dbReference type="Proteomes" id="UP000198901">
    <property type="component" value="Unassembled WGS sequence"/>
</dbReference>
<accession>A0A1G9RRF3</accession>
<keyword evidence="2" id="KW-1185">Reference proteome</keyword>
<dbReference type="InterPro" id="IPR036696">
    <property type="entry name" value="YdfO-like_sf"/>
</dbReference>
<proteinExistence type="predicted"/>
<dbReference type="AlphaFoldDB" id="A0A1G9RRF3"/>
<gene>
    <name evidence="1" type="ORF">SAMN04488090_3003</name>
</gene>
<sequence>MNMFTIPQIDEAHARVRSGADFPAYVQAIKALGVTGFETWVTDSHTDYHGAGGFQTSSGSQYSPLVIAKATDAEAFLHSLKIHQQGRTDYLTFCRHCAETGIERWVVSLEAMTCTYFDTRGETILVEQIPG</sequence>
<evidence type="ECO:0000313" key="1">
    <source>
        <dbReference type="EMBL" id="SDM25753.1"/>
    </source>
</evidence>